<feature type="domain" description="Ig-like" evidence="4">
    <location>
        <begin position="24"/>
        <end position="107"/>
    </location>
</feature>
<evidence type="ECO:0000256" key="2">
    <source>
        <dbReference type="SAM" id="Phobius"/>
    </source>
</evidence>
<proteinExistence type="predicted"/>
<dbReference type="InterPro" id="IPR036179">
    <property type="entry name" value="Ig-like_dom_sf"/>
</dbReference>
<dbReference type="GO" id="GO:0001851">
    <property type="term" value="F:complement component C3b binding"/>
    <property type="evidence" value="ECO:0007669"/>
    <property type="project" value="TreeGrafter"/>
</dbReference>
<dbReference type="Gene3D" id="2.60.40.10">
    <property type="entry name" value="Immunoglobulins"/>
    <property type="match status" value="1"/>
</dbReference>
<dbReference type="InterPro" id="IPR003599">
    <property type="entry name" value="Ig_sub"/>
</dbReference>
<comment type="caution">
    <text evidence="5">The sequence shown here is derived from an EMBL/GenBank/DDBJ whole genome shotgun (WGS) entry which is preliminary data.</text>
</comment>
<feature type="compositionally biased region" description="Polar residues" evidence="1">
    <location>
        <begin position="330"/>
        <end position="343"/>
    </location>
</feature>
<keyword evidence="2" id="KW-0812">Transmembrane</keyword>
<dbReference type="SUPFAM" id="SSF48726">
    <property type="entry name" value="Immunoglobulin"/>
    <property type="match status" value="1"/>
</dbReference>
<dbReference type="AlphaFoldDB" id="A0A151NNI0"/>
<organism evidence="5 6">
    <name type="scientific">Alligator mississippiensis</name>
    <name type="common">American alligator</name>
    <dbReference type="NCBI Taxonomy" id="8496"/>
    <lineage>
        <taxon>Eukaryota</taxon>
        <taxon>Metazoa</taxon>
        <taxon>Chordata</taxon>
        <taxon>Craniata</taxon>
        <taxon>Vertebrata</taxon>
        <taxon>Euteleostomi</taxon>
        <taxon>Archelosauria</taxon>
        <taxon>Archosauria</taxon>
        <taxon>Crocodylia</taxon>
        <taxon>Alligatoridae</taxon>
        <taxon>Alligatorinae</taxon>
        <taxon>Alligator</taxon>
    </lineage>
</organism>
<dbReference type="InterPro" id="IPR013783">
    <property type="entry name" value="Ig-like_fold"/>
</dbReference>
<dbReference type="GO" id="GO:0043031">
    <property type="term" value="P:negative regulation of macrophage activation"/>
    <property type="evidence" value="ECO:0007669"/>
    <property type="project" value="InterPro"/>
</dbReference>
<protein>
    <recommendedName>
        <fullName evidence="4">Ig-like domain-containing protein</fullName>
    </recommendedName>
</protein>
<evidence type="ECO:0000256" key="3">
    <source>
        <dbReference type="SAM" id="SignalP"/>
    </source>
</evidence>
<feature type="region of interest" description="Disordered" evidence="1">
    <location>
        <begin position="256"/>
        <end position="278"/>
    </location>
</feature>
<keyword evidence="2" id="KW-0472">Membrane</keyword>
<dbReference type="SMART" id="SM00409">
    <property type="entry name" value="IG"/>
    <property type="match status" value="1"/>
</dbReference>
<evidence type="ECO:0000313" key="5">
    <source>
        <dbReference type="EMBL" id="KYO38348.1"/>
    </source>
</evidence>
<dbReference type="PANTHER" id="PTHR15466">
    <property type="entry name" value="V-SET AND IMMUNOGLOBULIN DOMAIN CONTAINING 4"/>
    <property type="match status" value="1"/>
</dbReference>
<sequence length="343" mass="37069">MEKVVGAVVLVNSFLLCNVAVSKPIITPGHLGLTVMEGARASLTCSARGSPPISYQWFKGEPGGSAVHLSNRAELVFDPMQSSDVGKYYCEAENRARSRVTEQSDVVQLTVKDLKETMTTSPSIETTAHAATIPDYEQDLKEPRTTSPWIETMAHSTTIPNLEENEDLKDTMTTSPRIENMAHSTTTPDLEEDEALNVSHKRAVVTTTPASTWRTLKATRADGLVTLSDLKEAMTTSPRIETMARSTAIRDLEEDEDLTTTVLDPNSGLGDSGRNSTATGAHRTSLSLSLLILIAVLCASVVFLVITIVSCRMKNSHKSTIAGSDDGFQGNKTPDPNNCMLSL</sequence>
<dbReference type="SMART" id="SM00408">
    <property type="entry name" value="IGc2"/>
    <property type="match status" value="1"/>
</dbReference>
<feature type="signal peptide" evidence="3">
    <location>
        <begin position="1"/>
        <end position="22"/>
    </location>
</feature>
<feature type="transmembrane region" description="Helical" evidence="2">
    <location>
        <begin position="286"/>
        <end position="309"/>
    </location>
</feature>
<gene>
    <name evidence="5" type="ORF">Y1Q_0015607</name>
</gene>
<feature type="region of interest" description="Disordered" evidence="1">
    <location>
        <begin position="322"/>
        <end position="343"/>
    </location>
</feature>
<dbReference type="InterPro" id="IPR007110">
    <property type="entry name" value="Ig-like_dom"/>
</dbReference>
<dbReference type="GO" id="GO:0045957">
    <property type="term" value="P:negative regulation of complement activation, alternative pathway"/>
    <property type="evidence" value="ECO:0007669"/>
    <property type="project" value="TreeGrafter"/>
</dbReference>
<accession>A0A151NNI0</accession>
<dbReference type="GO" id="GO:0032703">
    <property type="term" value="P:negative regulation of interleukin-2 production"/>
    <property type="evidence" value="ECO:0007669"/>
    <property type="project" value="InterPro"/>
</dbReference>
<dbReference type="eggNOG" id="ENOG502S07Y">
    <property type="taxonomic scope" value="Eukaryota"/>
</dbReference>
<evidence type="ECO:0000313" key="6">
    <source>
        <dbReference type="Proteomes" id="UP000050525"/>
    </source>
</evidence>
<dbReference type="InterPro" id="IPR003598">
    <property type="entry name" value="Ig_sub2"/>
</dbReference>
<dbReference type="STRING" id="8496.A0A151NNI0"/>
<dbReference type="Pfam" id="PF13927">
    <property type="entry name" value="Ig_3"/>
    <property type="match status" value="1"/>
</dbReference>
<name>A0A151NNI0_ALLMI</name>
<feature type="chain" id="PRO_5007586227" description="Ig-like domain-containing protein" evidence="3">
    <location>
        <begin position="23"/>
        <end position="343"/>
    </location>
</feature>
<dbReference type="Proteomes" id="UP000050525">
    <property type="component" value="Unassembled WGS sequence"/>
</dbReference>
<dbReference type="InterPro" id="IPR039939">
    <property type="entry name" value="VSIG4"/>
</dbReference>
<keyword evidence="2" id="KW-1133">Transmembrane helix</keyword>
<dbReference type="GO" id="GO:0042130">
    <property type="term" value="P:negative regulation of T cell proliferation"/>
    <property type="evidence" value="ECO:0007669"/>
    <property type="project" value="InterPro"/>
</dbReference>
<dbReference type="PANTHER" id="PTHR15466:SF2">
    <property type="entry name" value="V-SET AND IMMUNOGLOBULIN DOMAIN-CONTAINING PROTEIN 4"/>
    <property type="match status" value="1"/>
</dbReference>
<evidence type="ECO:0000259" key="4">
    <source>
        <dbReference type="PROSITE" id="PS50835"/>
    </source>
</evidence>
<dbReference type="PROSITE" id="PS50835">
    <property type="entry name" value="IG_LIKE"/>
    <property type="match status" value="1"/>
</dbReference>
<reference evidence="5 6" key="1">
    <citation type="journal article" date="2012" name="Genome Biol.">
        <title>Sequencing three crocodilian genomes to illuminate the evolution of archosaurs and amniotes.</title>
        <authorList>
            <person name="St John J.A."/>
            <person name="Braun E.L."/>
            <person name="Isberg S.R."/>
            <person name="Miles L.G."/>
            <person name="Chong A.Y."/>
            <person name="Gongora J."/>
            <person name="Dalzell P."/>
            <person name="Moran C."/>
            <person name="Bed'hom B."/>
            <person name="Abzhanov A."/>
            <person name="Burgess S.C."/>
            <person name="Cooksey A.M."/>
            <person name="Castoe T.A."/>
            <person name="Crawford N.G."/>
            <person name="Densmore L.D."/>
            <person name="Drew J.C."/>
            <person name="Edwards S.V."/>
            <person name="Faircloth B.C."/>
            <person name="Fujita M.K."/>
            <person name="Greenwold M.J."/>
            <person name="Hoffmann F.G."/>
            <person name="Howard J.M."/>
            <person name="Iguchi T."/>
            <person name="Janes D.E."/>
            <person name="Khan S.Y."/>
            <person name="Kohno S."/>
            <person name="de Koning A.J."/>
            <person name="Lance S.L."/>
            <person name="McCarthy F.M."/>
            <person name="McCormack J.E."/>
            <person name="Merchant M.E."/>
            <person name="Peterson D.G."/>
            <person name="Pollock D.D."/>
            <person name="Pourmand N."/>
            <person name="Raney B.J."/>
            <person name="Roessler K.A."/>
            <person name="Sanford J.R."/>
            <person name="Sawyer R.H."/>
            <person name="Schmidt C.J."/>
            <person name="Triplett E.W."/>
            <person name="Tuberville T.D."/>
            <person name="Venegas-Anaya M."/>
            <person name="Howard J.T."/>
            <person name="Jarvis E.D."/>
            <person name="Guillette L.J.Jr."/>
            <person name="Glenn T.C."/>
            <person name="Green R.E."/>
            <person name="Ray D.A."/>
        </authorList>
    </citation>
    <scope>NUCLEOTIDE SEQUENCE [LARGE SCALE GENOMIC DNA]</scope>
    <source>
        <strain evidence="5">KSC_2009_1</strain>
    </source>
</reference>
<dbReference type="EMBL" id="AKHW03002524">
    <property type="protein sequence ID" value="KYO38348.1"/>
    <property type="molecule type" value="Genomic_DNA"/>
</dbReference>
<evidence type="ECO:0000256" key="1">
    <source>
        <dbReference type="SAM" id="MobiDB-lite"/>
    </source>
</evidence>
<keyword evidence="3" id="KW-0732">Signal</keyword>
<keyword evidence="6" id="KW-1185">Reference proteome</keyword>